<dbReference type="PANTHER" id="PTHR24320:SF148">
    <property type="entry name" value="NAD(P)-BINDING ROSSMANN-FOLD SUPERFAMILY PROTEIN"/>
    <property type="match status" value="1"/>
</dbReference>
<evidence type="ECO:0000256" key="1">
    <source>
        <dbReference type="ARBA" id="ARBA00006484"/>
    </source>
</evidence>
<proteinExistence type="inferred from homology"/>
<reference evidence="3 4" key="1">
    <citation type="submission" date="2024-03" db="EMBL/GenBank/DDBJ databases">
        <title>Cognatishimia coralii sp. nov., a marine bacterium isolated from coral surrounding seawater.</title>
        <authorList>
            <person name="Liu X."/>
            <person name="Liu S."/>
            <person name="Sun H."/>
            <person name="Zhang Y."/>
        </authorList>
    </citation>
    <scope>NUCLEOTIDE SEQUENCE [LARGE SCALE GENOMIC DNA]</scope>
    <source>
        <strain evidence="3 4">D5M38</strain>
    </source>
</reference>
<dbReference type="InterPro" id="IPR036291">
    <property type="entry name" value="NAD(P)-bd_dom_sf"/>
</dbReference>
<sequence length="303" mass="32095">MKTILVTGATRGLGLAFAEALSKLDDVELILGVRDLEAGRRVASDLRGRVQVAKLDMASRTSITRFVSTWDRPLYGLINNAGLQNVGDTSFSKDGDELTLAVNHLGPNLLMRGLLPYMQGGCVLGIGSGTHNPEDKDAARFGFRGGRFSSIAALAQGETDAQTQRQAGFDRYATSKLLAMAVVPEMARCVPATRFVTLDPGLMPGTGLVRSAPAVVRLVWRAVLPLLVPLMSGASTPQASAAAGLTLLLDPELGQSGGTYHYDAKPSTGVWSKVNDPEFGRIVLEQTDAHLGLDPVGALRRAS</sequence>
<evidence type="ECO:0000313" key="4">
    <source>
        <dbReference type="Proteomes" id="UP001368270"/>
    </source>
</evidence>
<dbReference type="Proteomes" id="UP001368270">
    <property type="component" value="Unassembled WGS sequence"/>
</dbReference>
<dbReference type="PRINTS" id="PR00081">
    <property type="entry name" value="GDHRDH"/>
</dbReference>
<dbReference type="RefSeq" id="WP_339404824.1">
    <property type="nucleotide sequence ID" value="NZ_JBBGAZ010000021.1"/>
</dbReference>
<gene>
    <name evidence="3" type="ORF">WG622_18555</name>
</gene>
<dbReference type="PANTHER" id="PTHR24320">
    <property type="entry name" value="RETINOL DEHYDROGENASE"/>
    <property type="match status" value="1"/>
</dbReference>
<accession>A0ABU8QLG0</accession>
<dbReference type="InterPro" id="IPR002347">
    <property type="entry name" value="SDR_fam"/>
</dbReference>
<comment type="similarity">
    <text evidence="1">Belongs to the short-chain dehydrogenases/reductases (SDR) family.</text>
</comment>
<evidence type="ECO:0000313" key="3">
    <source>
        <dbReference type="EMBL" id="MEJ5220262.1"/>
    </source>
</evidence>
<comment type="caution">
    <text evidence="3">The sequence shown here is derived from an EMBL/GenBank/DDBJ whole genome shotgun (WGS) entry which is preliminary data.</text>
</comment>
<dbReference type="Gene3D" id="3.40.50.720">
    <property type="entry name" value="NAD(P)-binding Rossmann-like Domain"/>
    <property type="match status" value="1"/>
</dbReference>
<evidence type="ECO:0000256" key="2">
    <source>
        <dbReference type="ARBA" id="ARBA00023002"/>
    </source>
</evidence>
<name>A0ABU8QLG0_9RHOB</name>
<organism evidence="3 4">
    <name type="scientific">Cognatishimia coralii</name>
    <dbReference type="NCBI Taxonomy" id="3083254"/>
    <lineage>
        <taxon>Bacteria</taxon>
        <taxon>Pseudomonadati</taxon>
        <taxon>Pseudomonadota</taxon>
        <taxon>Alphaproteobacteria</taxon>
        <taxon>Rhodobacterales</taxon>
        <taxon>Paracoccaceae</taxon>
        <taxon>Cognatishimia</taxon>
    </lineage>
</organism>
<keyword evidence="4" id="KW-1185">Reference proteome</keyword>
<dbReference type="EMBL" id="JBBGAZ010000021">
    <property type="protein sequence ID" value="MEJ5220262.1"/>
    <property type="molecule type" value="Genomic_DNA"/>
</dbReference>
<protein>
    <submittedName>
        <fullName evidence="3">SDR family NAD(P)-dependent oxidoreductase</fullName>
    </submittedName>
</protein>
<dbReference type="Pfam" id="PF00106">
    <property type="entry name" value="adh_short"/>
    <property type="match status" value="1"/>
</dbReference>
<dbReference type="SUPFAM" id="SSF51735">
    <property type="entry name" value="NAD(P)-binding Rossmann-fold domains"/>
    <property type="match status" value="1"/>
</dbReference>
<keyword evidence="2" id="KW-0560">Oxidoreductase</keyword>